<keyword evidence="3" id="KW-1185">Reference proteome</keyword>
<sequence length="225" mass="25234">MAIIGQFTYLFNRCREEECSENSSSIPDMVLFLYIRDEGSEEKILNNKSSNNTCSRSLSQSTEKESDNPKHSTQRINLISSRPPLIQRINLTDFRPPLASSLQKSNLTSSSPSPLASLSQKTKLISSKSFLASSDHLTSSSPSPSASSASSKPFSASSTQKPSINLEKLVAIKERYEKDIVMEASEKREEYRKKTSSDDMDLSENNYQNLAKKLSDLRMKYNQLE</sequence>
<name>A0A9N9DVN4_FUNMO</name>
<evidence type="ECO:0000313" key="3">
    <source>
        <dbReference type="Proteomes" id="UP000789375"/>
    </source>
</evidence>
<protein>
    <submittedName>
        <fullName evidence="2">11455_t:CDS:1</fullName>
    </submittedName>
</protein>
<comment type="caution">
    <text evidence="2">The sequence shown here is derived from an EMBL/GenBank/DDBJ whole genome shotgun (WGS) entry which is preliminary data.</text>
</comment>
<evidence type="ECO:0000256" key="1">
    <source>
        <dbReference type="SAM" id="MobiDB-lite"/>
    </source>
</evidence>
<feature type="region of interest" description="Disordered" evidence="1">
    <location>
        <begin position="134"/>
        <end position="161"/>
    </location>
</feature>
<organism evidence="2 3">
    <name type="scientific">Funneliformis mosseae</name>
    <name type="common">Endomycorrhizal fungus</name>
    <name type="synonym">Glomus mosseae</name>
    <dbReference type="NCBI Taxonomy" id="27381"/>
    <lineage>
        <taxon>Eukaryota</taxon>
        <taxon>Fungi</taxon>
        <taxon>Fungi incertae sedis</taxon>
        <taxon>Mucoromycota</taxon>
        <taxon>Glomeromycotina</taxon>
        <taxon>Glomeromycetes</taxon>
        <taxon>Glomerales</taxon>
        <taxon>Glomeraceae</taxon>
        <taxon>Funneliformis</taxon>
    </lineage>
</organism>
<reference evidence="2" key="1">
    <citation type="submission" date="2021-06" db="EMBL/GenBank/DDBJ databases">
        <authorList>
            <person name="Kallberg Y."/>
            <person name="Tangrot J."/>
            <person name="Rosling A."/>
        </authorList>
    </citation>
    <scope>NUCLEOTIDE SEQUENCE</scope>
    <source>
        <strain evidence="2">87-6 pot B 2015</strain>
    </source>
</reference>
<gene>
    <name evidence="2" type="ORF">FMOSSE_LOCUS11632</name>
</gene>
<feature type="region of interest" description="Disordered" evidence="1">
    <location>
        <begin position="186"/>
        <end position="205"/>
    </location>
</feature>
<dbReference type="AlphaFoldDB" id="A0A9N9DVN4"/>
<feature type="compositionally biased region" description="Polar residues" evidence="1">
    <location>
        <begin position="46"/>
        <end position="61"/>
    </location>
</feature>
<dbReference type="Proteomes" id="UP000789375">
    <property type="component" value="Unassembled WGS sequence"/>
</dbReference>
<accession>A0A9N9DVN4</accession>
<evidence type="ECO:0000313" key="2">
    <source>
        <dbReference type="EMBL" id="CAG8654397.1"/>
    </source>
</evidence>
<feature type="region of interest" description="Disordered" evidence="1">
    <location>
        <begin position="45"/>
        <end position="79"/>
    </location>
</feature>
<feature type="compositionally biased region" description="Basic and acidic residues" evidence="1">
    <location>
        <begin position="186"/>
        <end position="197"/>
    </location>
</feature>
<proteinExistence type="predicted"/>
<dbReference type="EMBL" id="CAJVPP010004719">
    <property type="protein sequence ID" value="CAG8654397.1"/>
    <property type="molecule type" value="Genomic_DNA"/>
</dbReference>
<feature type="compositionally biased region" description="Low complexity" evidence="1">
    <location>
        <begin position="134"/>
        <end position="158"/>
    </location>
</feature>